<dbReference type="OMA" id="TIHEIQY"/>
<dbReference type="Pfam" id="PF23598">
    <property type="entry name" value="LRR_14"/>
    <property type="match status" value="1"/>
</dbReference>
<keyword evidence="3" id="KW-0677">Repeat</keyword>
<evidence type="ECO:0000256" key="1">
    <source>
        <dbReference type="ARBA" id="ARBA00004370"/>
    </source>
</evidence>
<dbReference type="InterPro" id="IPR042197">
    <property type="entry name" value="Apaf_helical"/>
</dbReference>
<evidence type="ECO:0000256" key="4">
    <source>
        <dbReference type="ARBA" id="ARBA00022821"/>
    </source>
</evidence>
<dbReference type="GO" id="GO:0006952">
    <property type="term" value="P:defense response"/>
    <property type="evidence" value="ECO:0007669"/>
    <property type="project" value="UniProtKB-KW"/>
</dbReference>
<dbReference type="GO" id="GO:0016020">
    <property type="term" value="C:membrane"/>
    <property type="evidence" value="ECO:0007669"/>
    <property type="project" value="UniProtKB-SubCell"/>
</dbReference>
<dbReference type="Proteomes" id="UP000824469">
    <property type="component" value="Unassembled WGS sequence"/>
</dbReference>
<name>A0AA38GAP6_TAXCH</name>
<dbReference type="PRINTS" id="PR00364">
    <property type="entry name" value="DISEASERSIST"/>
</dbReference>
<comment type="subcellular location">
    <subcellularLocation>
        <location evidence="1">Membrane</location>
    </subcellularLocation>
</comment>
<dbReference type="Gene3D" id="1.10.8.430">
    <property type="entry name" value="Helical domain of apoptotic protease-activating factors"/>
    <property type="match status" value="1"/>
</dbReference>
<dbReference type="InterPro" id="IPR018000">
    <property type="entry name" value="Neurotransmitter_ion_chnl_CS"/>
</dbReference>
<dbReference type="Pfam" id="PF00931">
    <property type="entry name" value="NB-ARC"/>
    <property type="match status" value="1"/>
</dbReference>
<dbReference type="InterPro" id="IPR032675">
    <property type="entry name" value="LRR_dom_sf"/>
</dbReference>
<comment type="similarity">
    <text evidence="2">Belongs to the disease resistance NB-LRR family.</text>
</comment>
<proteinExistence type="inferred from homology"/>
<dbReference type="PANTHER" id="PTHR36766">
    <property type="entry name" value="PLANT BROAD-SPECTRUM MILDEW RESISTANCE PROTEIN RPW8"/>
    <property type="match status" value="1"/>
</dbReference>
<dbReference type="EMBL" id="JAHRHJ020000004">
    <property type="protein sequence ID" value="KAH9319571.1"/>
    <property type="molecule type" value="Genomic_DNA"/>
</dbReference>
<dbReference type="PROSITE" id="PS51153">
    <property type="entry name" value="RPW8"/>
    <property type="match status" value="1"/>
</dbReference>
<dbReference type="SUPFAM" id="SSF52540">
    <property type="entry name" value="P-loop containing nucleoside triphosphate hydrolases"/>
    <property type="match status" value="1"/>
</dbReference>
<dbReference type="Pfam" id="PF05659">
    <property type="entry name" value="RPW8"/>
    <property type="match status" value="1"/>
</dbReference>
<accession>A0AA38GAP6</accession>
<dbReference type="PANTHER" id="PTHR36766:SF30">
    <property type="entry name" value="TIR-NBS TYPE DISEASE RESISTANCE PROTEIN-RELATED"/>
    <property type="match status" value="1"/>
</dbReference>
<dbReference type="InterPro" id="IPR027417">
    <property type="entry name" value="P-loop_NTPase"/>
</dbReference>
<dbReference type="AlphaFoldDB" id="A0AA38GAP6"/>
<keyword evidence="4" id="KW-0611">Plant defense</keyword>
<dbReference type="InterPro" id="IPR008808">
    <property type="entry name" value="Powdery_mildew-R_dom"/>
</dbReference>
<dbReference type="Gene3D" id="1.10.10.10">
    <property type="entry name" value="Winged helix-like DNA-binding domain superfamily/Winged helix DNA-binding domain"/>
    <property type="match status" value="1"/>
</dbReference>
<dbReference type="InterPro" id="IPR055414">
    <property type="entry name" value="LRR_R13L4/SHOC2-like"/>
</dbReference>
<sequence length="831" mass="94107">MERMMDGLFCHSLSNRLDAHVKILIPLVQEICALDMQAPKRQQNPIFQKFLGTLIKGAELVKKCEYVSPLNVFLNWRYASQMLKLEKEINDFIQQHMPVAMLLDMKKLTIDLKDAQRVHNMVLESATDMALMINDSIFKHASKLTSDPYENTIMLHWSKRYVEDTASCNPSCKGSPEKPEVLVGMEKSIWNLKEILFQKEVSVVGMQCMGGGGKTTLALAVCDDSEIKGFFGNNVVYITVSQSPNLKGVLQTMWEKLTGTEKPQFQNAEDAHIQLQQQLLRRSMPTLVVLDDVWSRADLDLLLFEAEGYKTLLTTRDCSIIPKSRSTQLYRLPLLGQEDALSLFCFWAFGQTSIPVTANESLVKQVQAECRGLPLALKVIGSSLHGEPHPAWESAKNKLSKAESISDYHKEGLLRRLETSVEFLDEEARECFLDLGAFPEDRKICADALLDIWVYVRKLDWQDAFVILLELASRNLLNLTSHLGSQAISYGSASELYFSQHDVMRDLALYLACQDSVVHRKRLLMPKKENSLPRSWEELNNETFQAQIVSINTGCMDESQWGKMDFPEAEALVLVFAASEYFLPNFMGTMQKLKALLVFNYGSKRATVKGVAALSSLFKLKSIRLERLILPPLQELSKVLPNLEKLSLSLCEGLGNLMKLNIKLNLNLPIMLDVNVDHCSDLEELPLGICNMGTIQNWSITNCHLVHKLPDDFGKLSSLRMLRLSACPGLKELPASICNLKQLEYLDISLCECLVELPEGIGKLRSLKEIDMRECSRLRKVPKSVRGLKTLKHVTCDEKIEQQWIFIKKSAIPDLVVEVVEEQFTLDWLDD</sequence>
<dbReference type="GO" id="GO:0043531">
    <property type="term" value="F:ADP binding"/>
    <property type="evidence" value="ECO:0007669"/>
    <property type="project" value="InterPro"/>
</dbReference>
<reference evidence="7 8" key="1">
    <citation type="journal article" date="2021" name="Nat. Plants">
        <title>The Taxus genome provides insights into paclitaxel biosynthesis.</title>
        <authorList>
            <person name="Xiong X."/>
            <person name="Gou J."/>
            <person name="Liao Q."/>
            <person name="Li Y."/>
            <person name="Zhou Q."/>
            <person name="Bi G."/>
            <person name="Li C."/>
            <person name="Du R."/>
            <person name="Wang X."/>
            <person name="Sun T."/>
            <person name="Guo L."/>
            <person name="Liang H."/>
            <person name="Lu P."/>
            <person name="Wu Y."/>
            <person name="Zhang Z."/>
            <person name="Ro D.K."/>
            <person name="Shang Y."/>
            <person name="Huang S."/>
            <person name="Yan J."/>
        </authorList>
    </citation>
    <scope>NUCLEOTIDE SEQUENCE [LARGE SCALE GENOMIC DNA]</scope>
    <source>
        <strain evidence="7">Ta-2019</strain>
    </source>
</reference>
<dbReference type="InterPro" id="IPR002182">
    <property type="entry name" value="NB-ARC"/>
</dbReference>
<evidence type="ECO:0000313" key="7">
    <source>
        <dbReference type="EMBL" id="KAH9319571.1"/>
    </source>
</evidence>
<feature type="domain" description="RPW8" evidence="6">
    <location>
        <begin position="1"/>
        <end position="131"/>
    </location>
</feature>
<dbReference type="Gene3D" id="3.80.10.10">
    <property type="entry name" value="Ribonuclease Inhibitor"/>
    <property type="match status" value="1"/>
</dbReference>
<evidence type="ECO:0000256" key="2">
    <source>
        <dbReference type="ARBA" id="ARBA00008894"/>
    </source>
</evidence>
<dbReference type="Gene3D" id="3.40.50.300">
    <property type="entry name" value="P-loop containing nucleotide triphosphate hydrolases"/>
    <property type="match status" value="1"/>
</dbReference>
<comment type="caution">
    <text evidence="7">The sequence shown here is derived from an EMBL/GenBank/DDBJ whole genome shotgun (WGS) entry which is preliminary data.</text>
</comment>
<evidence type="ECO:0000256" key="5">
    <source>
        <dbReference type="ARBA" id="ARBA00023136"/>
    </source>
</evidence>
<dbReference type="SUPFAM" id="SSF52047">
    <property type="entry name" value="RNI-like"/>
    <property type="match status" value="1"/>
</dbReference>
<evidence type="ECO:0000259" key="6">
    <source>
        <dbReference type="PROSITE" id="PS51153"/>
    </source>
</evidence>
<evidence type="ECO:0000313" key="8">
    <source>
        <dbReference type="Proteomes" id="UP000824469"/>
    </source>
</evidence>
<protein>
    <recommendedName>
        <fullName evidence="6">RPW8 domain-containing protein</fullName>
    </recommendedName>
</protein>
<dbReference type="PROSITE" id="PS00236">
    <property type="entry name" value="NEUROTR_ION_CHANNEL"/>
    <property type="match status" value="1"/>
</dbReference>
<gene>
    <name evidence="7" type="ORF">KI387_021340</name>
</gene>
<dbReference type="InterPro" id="IPR036388">
    <property type="entry name" value="WH-like_DNA-bd_sf"/>
</dbReference>
<evidence type="ECO:0000256" key="3">
    <source>
        <dbReference type="ARBA" id="ARBA00022737"/>
    </source>
</evidence>
<keyword evidence="5" id="KW-0472">Membrane</keyword>
<keyword evidence="8" id="KW-1185">Reference proteome</keyword>
<organism evidence="7 8">
    <name type="scientific">Taxus chinensis</name>
    <name type="common">Chinese yew</name>
    <name type="synonym">Taxus wallichiana var. chinensis</name>
    <dbReference type="NCBI Taxonomy" id="29808"/>
    <lineage>
        <taxon>Eukaryota</taxon>
        <taxon>Viridiplantae</taxon>
        <taxon>Streptophyta</taxon>
        <taxon>Embryophyta</taxon>
        <taxon>Tracheophyta</taxon>
        <taxon>Spermatophyta</taxon>
        <taxon>Pinopsida</taxon>
        <taxon>Pinidae</taxon>
        <taxon>Conifers II</taxon>
        <taxon>Cupressales</taxon>
        <taxon>Taxaceae</taxon>
        <taxon>Taxus</taxon>
    </lineage>
</organism>